<feature type="compositionally biased region" description="Acidic residues" evidence="1">
    <location>
        <begin position="2939"/>
        <end position="2958"/>
    </location>
</feature>
<feature type="compositionally biased region" description="Basic and acidic residues" evidence="1">
    <location>
        <begin position="2499"/>
        <end position="2517"/>
    </location>
</feature>
<keyword evidence="4" id="KW-1185">Reference proteome</keyword>
<dbReference type="Proteomes" id="UP000186817">
    <property type="component" value="Unassembled WGS sequence"/>
</dbReference>
<feature type="domain" description="DUF4116" evidence="2">
    <location>
        <begin position="667"/>
        <end position="711"/>
    </location>
</feature>
<feature type="compositionally biased region" description="Basic and acidic residues" evidence="1">
    <location>
        <begin position="2434"/>
        <end position="2461"/>
    </location>
</feature>
<feature type="region of interest" description="Disordered" evidence="1">
    <location>
        <begin position="2922"/>
        <end position="2988"/>
    </location>
</feature>
<name>A0A1Q9D7M6_SYMMI</name>
<feature type="domain" description="DUF4116" evidence="2">
    <location>
        <begin position="946"/>
        <end position="990"/>
    </location>
</feature>
<feature type="domain" description="DUF4116" evidence="2">
    <location>
        <begin position="485"/>
        <end position="533"/>
    </location>
</feature>
<dbReference type="Pfam" id="PF13475">
    <property type="entry name" value="DUF4116"/>
    <property type="match status" value="7"/>
</dbReference>
<feature type="region of interest" description="Disordered" evidence="1">
    <location>
        <begin position="1939"/>
        <end position="1988"/>
    </location>
</feature>
<evidence type="ECO:0000259" key="2">
    <source>
        <dbReference type="Pfam" id="PF13475"/>
    </source>
</evidence>
<feature type="region of interest" description="Disordered" evidence="1">
    <location>
        <begin position="2208"/>
        <end position="2232"/>
    </location>
</feature>
<feature type="compositionally biased region" description="Basic and acidic residues" evidence="1">
    <location>
        <begin position="2083"/>
        <end position="2093"/>
    </location>
</feature>
<feature type="compositionally biased region" description="Polar residues" evidence="1">
    <location>
        <begin position="2832"/>
        <end position="2849"/>
    </location>
</feature>
<dbReference type="OrthoDB" id="443648at2759"/>
<feature type="region of interest" description="Disordered" evidence="1">
    <location>
        <begin position="2672"/>
        <end position="2692"/>
    </location>
</feature>
<feature type="compositionally biased region" description="Polar residues" evidence="1">
    <location>
        <begin position="2979"/>
        <end position="2988"/>
    </location>
</feature>
<feature type="domain" description="DUF4116" evidence="2">
    <location>
        <begin position="535"/>
        <end position="583"/>
    </location>
</feature>
<feature type="compositionally biased region" description="Polar residues" evidence="1">
    <location>
        <begin position="1961"/>
        <end position="1975"/>
    </location>
</feature>
<feature type="domain" description="DUF4116" evidence="2">
    <location>
        <begin position="789"/>
        <end position="837"/>
    </location>
</feature>
<reference evidence="3 4" key="1">
    <citation type="submission" date="2016-02" db="EMBL/GenBank/DDBJ databases">
        <title>Genome analysis of coral dinoflagellate symbionts highlights evolutionary adaptations to a symbiotic lifestyle.</title>
        <authorList>
            <person name="Aranda M."/>
            <person name="Li Y."/>
            <person name="Liew Y.J."/>
            <person name="Baumgarten S."/>
            <person name="Simakov O."/>
            <person name="Wilson M."/>
            <person name="Piel J."/>
            <person name="Ashoor H."/>
            <person name="Bougouffa S."/>
            <person name="Bajic V.B."/>
            <person name="Ryu T."/>
            <person name="Ravasi T."/>
            <person name="Bayer T."/>
            <person name="Micklem G."/>
            <person name="Kim H."/>
            <person name="Bhak J."/>
            <person name="Lajeunesse T.C."/>
            <person name="Voolstra C.R."/>
        </authorList>
    </citation>
    <scope>NUCLEOTIDE SEQUENCE [LARGE SCALE GENOMIC DNA]</scope>
    <source>
        <strain evidence="3 4">CCMP2467</strain>
    </source>
</reference>
<feature type="compositionally biased region" description="Basic and acidic residues" evidence="1">
    <location>
        <begin position="2674"/>
        <end position="2692"/>
    </location>
</feature>
<sequence>MPTGRGSLLTVRLFTVYPQTVPVSFENAWLAEMWSPGVDDQTAPTMTSAGIYQGWQFETVMQDPRVVLGTGTTRAGAVGGVLQIAFVPANAASKLILTAVSPSGWDFQAVDVCESVDEAVVCVRASASANSPNVLILDDISIKAQVLFQRELRNVRLASGGGIARFELATFALGQMGNEVAADSSGSLATWRLPGALEVSALQLGTYQSIVRDTGDTIFQQLPPRLLLRETVLIIHFSVTQACFSGDILSLEDPTGTFEMFQENATIKQVGNGFMICFHSPRTMEQLHRFAASLVDARSAQPLVENACASRANRDSWTYSVFCREVCVAESEDPDATFVPSIDWPLYVTLKEARAEDLLQANPNAVITSYSEWRSKFNEGQYLTLLFYHAFLLLEVEGGLGIWTEKYNDKLELMYGELETLRAFGQGHRATGELRKPSLQHSQVTLDACVTLQDLVDWICNCQHYARDLIQFLHDKRLAENLKSDREVVLSAVQSEGCRLQHATERLKDDRALVLAAVSSDGAALAFASKRLRCDKGLALAAVTKCGAALQFCTAFLHEDEDIVFAAVGQDATALRFASTEMKCNPCVITAAATDVSGVIDWSRIFTCSALTEDFDVAATAIGLDWRAGEWVSDGLRSDAHFMKRAVLLNGLVLQLVPENVRQHATVLRAVHQNGLALQFAGEELRADQRVVREAIAQNAMALQFASEVLRARRDVVLMAVVRNGHALQFASEDLQQDHTLVLTAARRFLFADWSWFFQDKAIKDQRHIAVAAVSMDASALPHTGRQADKEVVLAALQQDGQMLEFASEDLQADPSVVLVAVASDGTALRFASNALRGCRKVVSVAVRQNGLALQFAEHSLRCDSELLRLAARRWWSCDWSYLFAASNLQNDRDVVLEAVRIDWRALQSVGEKMQKDAEVVSAALAQNLGASRFISRSLLESRTEMLELLARRGAALQFAPEAFRADHELVQAAVAQDGSALQFASEELRRDSDLRYLAAAAPKHRPSIFSRLNLEAVHFNAGKNRGERRWGLEDPVFAISRKILTHRWWQDEGGWVRLAYLKAWTNFLATWHWQAGSDLLMALAPIVEVGDNSNKLSHQHEVSICNRMWWDKKVAAVCQPKRLLLDFPSSASAKPPNALEITVEDVMAPGTVFCLQLNARLRRQIEQTSTNEVSRKLFNFRAFRSTESLPLNTNDGLILTSLLSQESWSSSSLLLPFNMAAQVGAPGTQIQVSGDIQVVDDLWLLAPVGVVIVSPCSPTPCSDITQDFNGTGRQAALLLPTSERFGLRVELPASWDSGRNDWVAVVPAQGRLDGVKAKMWASDNSVSLRAMPASVTYPAVALTFSVDLAVSLSPGAAALALLGSASQSYIQVQAPVGYTLRCGGFRSSLPDSARVDCQVGPGPGEAVLGISNVDLNAAGTLHFSFGLDTPAADPSPNLFSIALRDASNVTLDAAMAVPGMHIPQARVEAFVSLLVVDFENVARLQAWGEAAQELGVLRGSIAAALNIGEEGVSVDYVQAVLGISDARRLQSSGVVAGQLQVNFSAYSNLVQLAELSDRIVVGGFAAGLQSELGPRAIAAGLVELQVTGASVPATPVPSQPPNVTTPTLRWSSADANSTGTVSVNLIFQRSTSAIRRYAASHVADQRFRLPAPSTDMGQHGLFSSTSDASDDTEHEITGARTYRVPVMPMSRRPACRWQRSRCKKYLFVAAFGLPFVAGCFTRIPATELRARPEKAVETAARPEGQRSSGKTKTSSPEAEEVDAWTYVFGKPGELRRDLSLVNTSPEKLLGAGLLAVVIGLASNLWGQTEFLFSVVPAAAEKARELRLDSIYAVDGLKVNLRRFDYNSEKVIGWAGDFDHVVTVIVAGPSYHGGHERSDPKCILHGFSGTTRKEVADFLKRKEIQDAVNQETDALIADPLKELFGISARQRYFASAPAELVPPPLHPSSTSSTGTTSTSTQKVDQTVTLKDNSGTLPDPSRGSASHATDVNQALYNAERDYDKAYDSYGSRCLHDQEPSLPHEESPPDVNKLQTTAPLNHTGMLPDTDADAGEFNNSDLQHAPDDALQTLPGNVTDTDQDNETSQREACDKGGETSPGFHKGKTPPCEKSREECPDAAIDGHDDDSSSSTTWDNALHDDYEALVAEDPQYPVTFRYVDEELDSYLQKSLVQETVAPAGQAMTQEEEASSSLSPTILVVISPRMPGPEVCADGLASEDPAGEDGPEEPKAAKLQSTLSEQGLCLLAIVTSWDRLFFWSMAAKATKKPATAAMKASKATQAMKAVKAMKVMKTVPKAKGTKAMKAMKVMKAAPKAMKAMKVVKTVKAAKKPATKKPAKDGNKKKDDDKMAKKKDDDMPGWLVDPFRYTDDDGVIRVEVSQLEVTDNGTDFICTDGMDVNQSIQAMINSMEFAGCSADKISYQAVGIAVCVKKIDKKKDDDTGKDDDKKKDDDQGKDDDQKKDDDTSDFLDMRSNPSSYSHGPRRLSGPHGDGLSDLEMDDGSPKDDDKKKDDDNHEDRAAPSMGIAWALVVSTRASTVGQVPEPRLPDPADVWVSDWCLDFGLDRGILSHDSEALEEPPLAPLTSPNTAGALASCLHLESGAVVGQPSAINGTPESASWSPLAVGAALGLLIPMAWFWIKVASKRVMKNWRRPVIVRRRAKHLRRILIALSKSKKPKDDDKRKDGDTKKDDDRHDDEIGRWMISLAALRHGPVIEHSLALHEQLQALAAAAQIHEAIPGSAAAETVASVAQAKLFSRLCSYLLAWADLSSYGILERAGAVQSPAPLASFASAMEPESPVTRPSGKAPGPEPKERLCGSPQSFATVASSPARGGSPQSMTTGASSPGLSTPSPVKRAEPVKRKRVTPLSDGPPFWSCFSTPESVKPQPAKIERRTAPTPLADGPPFWSCVLGFMLMEKEIAVPGHLGSRRPSSSPAAKTQQDDDEDEDNDEEDDGEEEEEKAMDPTSEGGGFERLGSAANELLTQNGDDLH</sequence>
<feature type="region of interest" description="Disordered" evidence="1">
    <location>
        <begin position="2325"/>
        <end position="2353"/>
    </location>
</feature>
<comment type="caution">
    <text evidence="3">The sequence shown here is derived from an EMBL/GenBank/DDBJ whole genome shotgun (WGS) entry which is preliminary data.</text>
</comment>
<feature type="compositionally biased region" description="Low complexity" evidence="1">
    <location>
        <begin position="1948"/>
        <end position="1960"/>
    </location>
</feature>
<feature type="compositionally biased region" description="Polar residues" evidence="1">
    <location>
        <begin position="1746"/>
        <end position="1757"/>
    </location>
</feature>
<feature type="region of interest" description="Disordered" evidence="1">
    <location>
        <begin position="2009"/>
        <end position="2133"/>
    </location>
</feature>
<evidence type="ECO:0000313" key="4">
    <source>
        <dbReference type="Proteomes" id="UP000186817"/>
    </source>
</evidence>
<proteinExistence type="predicted"/>
<feature type="compositionally biased region" description="Polar residues" evidence="1">
    <location>
        <begin position="2816"/>
        <end position="2825"/>
    </location>
</feature>
<feature type="domain" description="DUF4116" evidence="2">
    <location>
        <begin position="892"/>
        <end position="939"/>
    </location>
</feature>
<feature type="compositionally biased region" description="Basic and acidic residues" evidence="1">
    <location>
        <begin position="2106"/>
        <end position="2125"/>
    </location>
</feature>
<dbReference type="PANTHER" id="PTHR35711:SF1">
    <property type="entry name" value="ECTODERMAL, ISOFORM F"/>
    <property type="match status" value="1"/>
</dbReference>
<dbReference type="EMBL" id="LSRX01000678">
    <property type="protein sequence ID" value="OLP91136.1"/>
    <property type="molecule type" value="Genomic_DNA"/>
</dbReference>
<feature type="compositionally biased region" description="Polar residues" evidence="1">
    <location>
        <begin position="2927"/>
        <end position="2936"/>
    </location>
</feature>
<accession>A0A1Q9D7M6</accession>
<organism evidence="3 4">
    <name type="scientific">Symbiodinium microadriaticum</name>
    <name type="common">Dinoflagellate</name>
    <name type="synonym">Zooxanthella microadriatica</name>
    <dbReference type="NCBI Taxonomy" id="2951"/>
    <lineage>
        <taxon>Eukaryota</taxon>
        <taxon>Sar</taxon>
        <taxon>Alveolata</taxon>
        <taxon>Dinophyceae</taxon>
        <taxon>Suessiales</taxon>
        <taxon>Symbiodiniaceae</taxon>
        <taxon>Symbiodinium</taxon>
    </lineage>
</organism>
<feature type="region of interest" description="Disordered" evidence="1">
    <location>
        <begin position="2790"/>
        <end position="2886"/>
    </location>
</feature>
<feature type="compositionally biased region" description="Basic and acidic residues" evidence="1">
    <location>
        <begin position="2334"/>
        <end position="2353"/>
    </location>
</feature>
<dbReference type="PANTHER" id="PTHR35711">
    <property type="entry name" value="EXPRESSED PROTEIN"/>
    <property type="match status" value="1"/>
</dbReference>
<feature type="region of interest" description="Disordered" evidence="1">
    <location>
        <begin position="2434"/>
        <end position="2519"/>
    </location>
</feature>
<feature type="domain" description="DUF4116" evidence="2">
    <location>
        <begin position="714"/>
        <end position="748"/>
    </location>
</feature>
<protein>
    <recommendedName>
        <fullName evidence="2">DUF4116 domain-containing protein</fullName>
    </recommendedName>
</protein>
<feature type="region of interest" description="Disordered" evidence="1">
    <location>
        <begin position="1732"/>
        <end position="1759"/>
    </location>
</feature>
<evidence type="ECO:0000256" key="1">
    <source>
        <dbReference type="SAM" id="MobiDB-lite"/>
    </source>
</evidence>
<feature type="compositionally biased region" description="Basic and acidic residues" evidence="1">
    <location>
        <begin position="2012"/>
        <end position="2025"/>
    </location>
</feature>
<evidence type="ECO:0000313" key="3">
    <source>
        <dbReference type="EMBL" id="OLP91136.1"/>
    </source>
</evidence>
<gene>
    <name evidence="3" type="ORF">AK812_SmicGene27186</name>
</gene>
<dbReference type="InterPro" id="IPR025197">
    <property type="entry name" value="DUF4116"/>
</dbReference>